<dbReference type="EMBL" id="SNYW01000011">
    <property type="protein sequence ID" value="TDQ80664.1"/>
    <property type="molecule type" value="Genomic_DNA"/>
</dbReference>
<evidence type="ECO:0000256" key="1">
    <source>
        <dbReference type="ARBA" id="ARBA00009175"/>
    </source>
</evidence>
<dbReference type="NCBIfam" id="TIGR01256">
    <property type="entry name" value="modA"/>
    <property type="match status" value="1"/>
</dbReference>
<dbReference type="PANTHER" id="PTHR30632:SF14">
    <property type="entry name" value="TUNGSTATE_MOLYBDATE_CHROMATE-BINDING PROTEIN MODA"/>
    <property type="match status" value="1"/>
</dbReference>
<dbReference type="PIRSF" id="PIRSF004846">
    <property type="entry name" value="ModA"/>
    <property type="match status" value="1"/>
</dbReference>
<evidence type="ECO:0000256" key="6">
    <source>
        <dbReference type="PIRSR" id="PIRSR004846-1"/>
    </source>
</evidence>
<dbReference type="SUPFAM" id="SSF53850">
    <property type="entry name" value="Periplasmic binding protein-like II"/>
    <property type="match status" value="1"/>
</dbReference>
<sequence>MLRLRAIQLFIAGVLGMAILAGSSSARADEALVAVAANFAEAIEQLAPKFEAATGHRIVATTGSTGKLYAQIKEGAPFHILLSADARTPAKLAEEGAGDGDSQFTYAVGKLALWSGNKEMIGSDGAETLKAGSFQHLAIANPELAPYGVAARQTLQALGLWDSLQSRIVMGENIGQTHSMVATGNAELGFVALSAVQSPTKPSEGSFWIVPQDLFKPIRQDAILTNAGKDNAAARAFLDFLKSDEAHAIIDSFGYGF</sequence>
<dbReference type="InterPro" id="IPR050682">
    <property type="entry name" value="ModA/WtpA"/>
</dbReference>
<feature type="binding site" evidence="6">
    <location>
        <position position="174"/>
    </location>
    <ligand>
        <name>molybdate</name>
        <dbReference type="ChEBI" id="CHEBI:36264"/>
    </ligand>
</feature>
<dbReference type="InterPro" id="IPR044084">
    <property type="entry name" value="AvModA-like_subst-bd"/>
</dbReference>
<keyword evidence="9" id="KW-1185">Reference proteome</keyword>
<proteinExistence type="inferred from homology"/>
<keyword evidence="4 7" id="KW-0732">Signal</keyword>
<evidence type="ECO:0000256" key="4">
    <source>
        <dbReference type="ARBA" id="ARBA00022729"/>
    </source>
</evidence>
<evidence type="ECO:0000256" key="5">
    <source>
        <dbReference type="ARBA" id="ARBA00062515"/>
    </source>
</evidence>
<reference evidence="8 9" key="1">
    <citation type="submission" date="2019-03" db="EMBL/GenBank/DDBJ databases">
        <title>Genomic Encyclopedia of Type Strains, Phase III (KMG-III): the genomes of soil and plant-associated and newly described type strains.</title>
        <authorList>
            <person name="Whitman W."/>
        </authorList>
    </citation>
    <scope>NUCLEOTIDE SEQUENCE [LARGE SCALE GENOMIC DNA]</scope>
    <source>
        <strain evidence="8 9">CGMCC 1.7660</strain>
    </source>
</reference>
<dbReference type="CDD" id="cd13539">
    <property type="entry name" value="PBP2_AvModA"/>
    <property type="match status" value="1"/>
</dbReference>
<feature type="chain" id="PRO_5020752665" evidence="7">
    <location>
        <begin position="29"/>
        <end position="257"/>
    </location>
</feature>
<feature type="binding site" evidence="6">
    <location>
        <position position="65"/>
    </location>
    <ligand>
        <name>molybdate</name>
        <dbReference type="ChEBI" id="CHEBI:36264"/>
    </ligand>
</feature>
<evidence type="ECO:0000256" key="3">
    <source>
        <dbReference type="ARBA" id="ARBA00022723"/>
    </source>
</evidence>
<protein>
    <submittedName>
        <fullName evidence="8">Molybdate transport system substrate-binding protein</fullName>
    </submittedName>
</protein>
<dbReference type="GO" id="GO:1901359">
    <property type="term" value="F:tungstate binding"/>
    <property type="evidence" value="ECO:0007669"/>
    <property type="project" value="UniProtKB-ARBA"/>
</dbReference>
<dbReference type="Pfam" id="PF13531">
    <property type="entry name" value="SBP_bac_11"/>
    <property type="match status" value="1"/>
</dbReference>
<dbReference type="PANTHER" id="PTHR30632">
    <property type="entry name" value="MOLYBDATE-BINDING PERIPLASMIC PROTEIN"/>
    <property type="match status" value="1"/>
</dbReference>
<name>A0A4R6WP22_9PROT</name>
<dbReference type="Proteomes" id="UP000295783">
    <property type="component" value="Unassembled WGS sequence"/>
</dbReference>
<dbReference type="AlphaFoldDB" id="A0A4R6WP22"/>
<dbReference type="GO" id="GO:0046872">
    <property type="term" value="F:metal ion binding"/>
    <property type="evidence" value="ECO:0007669"/>
    <property type="project" value="UniProtKB-KW"/>
</dbReference>
<feature type="signal peptide" evidence="7">
    <location>
        <begin position="1"/>
        <end position="28"/>
    </location>
</feature>
<dbReference type="InterPro" id="IPR005950">
    <property type="entry name" value="ModA"/>
</dbReference>
<keyword evidence="2 6" id="KW-0500">Molybdenum</keyword>
<keyword evidence="3 6" id="KW-0479">Metal-binding</keyword>
<dbReference type="Gene3D" id="3.40.190.10">
    <property type="entry name" value="Periplasmic binding protein-like II"/>
    <property type="match status" value="2"/>
</dbReference>
<evidence type="ECO:0000313" key="9">
    <source>
        <dbReference type="Proteomes" id="UP000295783"/>
    </source>
</evidence>
<dbReference type="GO" id="GO:0015689">
    <property type="term" value="P:molybdate ion transport"/>
    <property type="evidence" value="ECO:0007669"/>
    <property type="project" value="InterPro"/>
</dbReference>
<dbReference type="FunFam" id="3.40.190.10:FF:000035">
    <property type="entry name" value="Molybdate ABC transporter substrate-binding protein"/>
    <property type="match status" value="1"/>
</dbReference>
<evidence type="ECO:0000313" key="8">
    <source>
        <dbReference type="EMBL" id="TDQ80664.1"/>
    </source>
</evidence>
<dbReference type="RefSeq" id="WP_133614643.1">
    <property type="nucleotide sequence ID" value="NZ_SNYW01000011.1"/>
</dbReference>
<comment type="subunit">
    <text evidence="5">The complex is composed of two ATP-binding proteins (ModC), two transmembrane proteins (ModB) and a solute-binding protein (ModA).</text>
</comment>
<evidence type="ECO:0000256" key="7">
    <source>
        <dbReference type="SAM" id="SignalP"/>
    </source>
</evidence>
<organism evidence="8 9">
    <name type="scientific">Dongia mobilis</name>
    <dbReference type="NCBI Taxonomy" id="578943"/>
    <lineage>
        <taxon>Bacteria</taxon>
        <taxon>Pseudomonadati</taxon>
        <taxon>Pseudomonadota</taxon>
        <taxon>Alphaproteobacteria</taxon>
        <taxon>Rhodospirillales</taxon>
        <taxon>Dongiaceae</taxon>
        <taxon>Dongia</taxon>
    </lineage>
</organism>
<accession>A0A4R6WP22</accession>
<evidence type="ECO:0000256" key="2">
    <source>
        <dbReference type="ARBA" id="ARBA00022505"/>
    </source>
</evidence>
<comment type="similarity">
    <text evidence="1">Belongs to the bacterial solute-binding protein ModA family.</text>
</comment>
<dbReference type="OrthoDB" id="9785015at2"/>
<dbReference type="GO" id="GO:0030973">
    <property type="term" value="F:molybdate ion binding"/>
    <property type="evidence" value="ECO:0007669"/>
    <property type="project" value="InterPro"/>
</dbReference>
<comment type="caution">
    <text evidence="8">The sequence shown here is derived from an EMBL/GenBank/DDBJ whole genome shotgun (WGS) entry which is preliminary data.</text>
</comment>
<gene>
    <name evidence="8" type="ORF">A8950_3199</name>
</gene>